<evidence type="ECO:0000313" key="3">
    <source>
        <dbReference type="Proteomes" id="UP000318017"/>
    </source>
</evidence>
<dbReference type="Proteomes" id="UP000318017">
    <property type="component" value="Chromosome"/>
</dbReference>
<keyword evidence="3" id="KW-1185">Reference proteome</keyword>
<feature type="compositionally biased region" description="Basic and acidic residues" evidence="1">
    <location>
        <begin position="1"/>
        <end position="12"/>
    </location>
</feature>
<name>A0A518GEC7_9BACT</name>
<gene>
    <name evidence="2" type="ORF">Q31a_52770</name>
</gene>
<organism evidence="2 3">
    <name type="scientific">Aureliella helgolandensis</name>
    <dbReference type="NCBI Taxonomy" id="2527968"/>
    <lineage>
        <taxon>Bacteria</taxon>
        <taxon>Pseudomonadati</taxon>
        <taxon>Planctomycetota</taxon>
        <taxon>Planctomycetia</taxon>
        <taxon>Pirellulales</taxon>
        <taxon>Pirellulaceae</taxon>
        <taxon>Aureliella</taxon>
    </lineage>
</organism>
<evidence type="ECO:0000256" key="1">
    <source>
        <dbReference type="SAM" id="MobiDB-lite"/>
    </source>
</evidence>
<dbReference type="AlphaFoldDB" id="A0A518GEC7"/>
<reference evidence="2 3" key="1">
    <citation type="submission" date="2019-02" db="EMBL/GenBank/DDBJ databases">
        <title>Deep-cultivation of Planctomycetes and their phenomic and genomic characterization uncovers novel biology.</title>
        <authorList>
            <person name="Wiegand S."/>
            <person name="Jogler M."/>
            <person name="Boedeker C."/>
            <person name="Pinto D."/>
            <person name="Vollmers J."/>
            <person name="Rivas-Marin E."/>
            <person name="Kohn T."/>
            <person name="Peeters S.H."/>
            <person name="Heuer A."/>
            <person name="Rast P."/>
            <person name="Oberbeckmann S."/>
            <person name="Bunk B."/>
            <person name="Jeske O."/>
            <person name="Meyerdierks A."/>
            <person name="Storesund J.E."/>
            <person name="Kallscheuer N."/>
            <person name="Luecker S."/>
            <person name="Lage O.M."/>
            <person name="Pohl T."/>
            <person name="Merkel B.J."/>
            <person name="Hornburger P."/>
            <person name="Mueller R.-W."/>
            <person name="Bruemmer F."/>
            <person name="Labrenz M."/>
            <person name="Spormann A.M."/>
            <person name="Op den Camp H."/>
            <person name="Overmann J."/>
            <person name="Amann R."/>
            <person name="Jetten M.S.M."/>
            <person name="Mascher T."/>
            <person name="Medema M.H."/>
            <person name="Devos D.P."/>
            <person name="Kaster A.-K."/>
            <person name="Ovreas L."/>
            <person name="Rohde M."/>
            <person name="Galperin M.Y."/>
            <person name="Jogler C."/>
        </authorList>
    </citation>
    <scope>NUCLEOTIDE SEQUENCE [LARGE SCALE GENOMIC DNA]</scope>
    <source>
        <strain evidence="2 3">Q31a</strain>
    </source>
</reference>
<accession>A0A518GEC7</accession>
<dbReference type="EMBL" id="CP036298">
    <property type="protein sequence ID" value="QDV26898.1"/>
    <property type="molecule type" value="Genomic_DNA"/>
</dbReference>
<protein>
    <submittedName>
        <fullName evidence="2">Uncharacterized protein</fullName>
    </submittedName>
</protein>
<evidence type="ECO:0000313" key="2">
    <source>
        <dbReference type="EMBL" id="QDV26898.1"/>
    </source>
</evidence>
<dbReference type="KEGG" id="ahel:Q31a_52770"/>
<proteinExistence type="predicted"/>
<feature type="region of interest" description="Disordered" evidence="1">
    <location>
        <begin position="1"/>
        <end position="24"/>
    </location>
</feature>
<sequence>MEKRNLQTDRKSFRGPARSLPPAIGVRRDHPMMRLGILFGRPGLHRRFGTLPWLCLNAILLLLLEVGAMRPASAQRIEAFEGGEPRWTLVDSDCQAQLTEHSISLIMPHGGRTCELAEVACGTGTMVLLAYPVEPALVLDEFQPQMWTRCSSGRLQLGVRVVFPFDEHPVTQGRLTTILWGSLYTETGQWQQLRVEKLQKLLNDEIISLRQRFGSHLKLDGAYIDCLVLNAYTGPGRYRVQMDDLDLRSAIPVSATGMRPPEDWRARWQWRHAVPSAEERFWAGPNRIPLWLQYQGESLPWLRSLGVTGLLLNKLPSEEQLAKLQSADLSAICPPPSHPVEIADNLAPVIQGWLVGAALDGKQADLARQQADRVAALEHKLARPLVGEALEQYWNFSRIADEVIVPVPDPNSAGSEASKQAWLSRKLATVRQRGQGWVSINAGLSPAIDEQYQQALAVVDPELALQAEPVINPLGMRLQAVKAVAAGARGILFRTQKPLAVHSSTERATVAALRWMNNEMNLWGPWLATGQLAANPALDRSDFAAKSWVVSESYLVIAHTSGKDSQYCVPPTQGQALQVSLSTPSVPMQVLRLTEGRMESLKSQRTPAGVTWAVEKPAAVESFVITANSLILNYVRRELEKSAKSNAADQMEVVAFTQGIAANLIQARFGTGGQPVESQPEARRQLQQLELAQRQLTQSAQALQTNQPAGSTVLSLAASENIQSILFDAQQVATSNLSTPQSSPFVVSPATLHVHWQLADASARSTWHAVPLPGGSFSNLSEMLDVGWTQQRRLEEQVDLRVELVPARDDRTGAGLRLAAYQKSTREHSPAEELEGGYEGASLRVRSAGAKIDRGQLVRVSAQARVLRATRGLDSGLLVYDNQAGPSLGQLIQGNVGDVVPVELYRFMVSGDEFRLLSECRGECDIVLENIIFSAITPAHNRRSFVTSPLSMFPDEIVPADASPQP</sequence>